<feature type="compositionally biased region" description="Low complexity" evidence="1">
    <location>
        <begin position="42"/>
        <end position="52"/>
    </location>
</feature>
<feature type="compositionally biased region" description="Polar residues" evidence="1">
    <location>
        <begin position="12"/>
        <end position="30"/>
    </location>
</feature>
<dbReference type="PANTHER" id="PTHR42084:SF1">
    <property type="entry name" value="SERINE_THREONINE-PROTEIN KINASE PPK6"/>
    <property type="match status" value="1"/>
</dbReference>
<dbReference type="EMBL" id="JAUKTV010000005">
    <property type="protein sequence ID" value="KAK0737058.1"/>
    <property type="molecule type" value="Genomic_DNA"/>
</dbReference>
<name>A0AA40EI49_9PEZI</name>
<comment type="caution">
    <text evidence="2">The sequence shown here is derived from an EMBL/GenBank/DDBJ whole genome shotgun (WGS) entry which is preliminary data.</text>
</comment>
<feature type="compositionally biased region" description="Pro residues" evidence="1">
    <location>
        <begin position="378"/>
        <end position="388"/>
    </location>
</feature>
<feature type="compositionally biased region" description="Polar residues" evidence="1">
    <location>
        <begin position="320"/>
        <end position="332"/>
    </location>
</feature>
<evidence type="ECO:0000313" key="3">
    <source>
        <dbReference type="Proteomes" id="UP001172159"/>
    </source>
</evidence>
<feature type="compositionally biased region" description="Polar residues" evidence="1">
    <location>
        <begin position="61"/>
        <end position="71"/>
    </location>
</feature>
<feature type="region of interest" description="Disordered" evidence="1">
    <location>
        <begin position="1"/>
        <end position="148"/>
    </location>
</feature>
<dbReference type="AlphaFoldDB" id="A0AA40EI49"/>
<feature type="region of interest" description="Disordered" evidence="1">
    <location>
        <begin position="315"/>
        <end position="388"/>
    </location>
</feature>
<keyword evidence="3" id="KW-1185">Reference proteome</keyword>
<feature type="compositionally biased region" description="Low complexity" evidence="1">
    <location>
        <begin position="333"/>
        <end position="342"/>
    </location>
</feature>
<dbReference type="PANTHER" id="PTHR42084">
    <property type="entry name" value="YALI0E26631P"/>
    <property type="match status" value="1"/>
</dbReference>
<evidence type="ECO:0000313" key="2">
    <source>
        <dbReference type="EMBL" id="KAK0737058.1"/>
    </source>
</evidence>
<feature type="compositionally biased region" description="Acidic residues" evidence="1">
    <location>
        <begin position="112"/>
        <end position="123"/>
    </location>
</feature>
<proteinExistence type="predicted"/>
<protein>
    <submittedName>
        <fullName evidence="2">Uncharacterized protein</fullName>
    </submittedName>
</protein>
<sequence length="595" mass="64538">MSADLFAAFGDTPSSSAPQQNQAKPAQDSFSFLDFASPTPQPQTQTQNTQQPVPWPPIQQLAPTQGSSFLTAQVGHPQANNSNVWGDLGGLGGFQTQTTTAPAPPKASTPVQDDEEDEDDWGDFEAATKPANSPQPQPPMANTASRTRVTRASTMDLMGNKLFNLGLEDSLKPKRNPDPDVLFDADFEADNVAEDGDDFGDFEAVTPPVVKAAPTRPAQDLLGLDMGPAPSSKKAPPGLTLSNAALHGGPSAYPQAPKSPYGSSFHDRKPDLVKELQVKPPTGVRNIQEANEASPSPITAWPEVDEGFGNKWEEFKDIPDTTTKPTAGTVQQSKTKTTSKSKPTLAPVSNSEWEWQDWGATEEKTPENSNPPTHEPRGPPPTNIPPPSVLLSLCPQLLDLATTTLLKPLLTLSTTSPGYQRIISSTQTLAFIKGYLALATVASRLIAGRKHRWHRDKFLSQSMSISAAAAGGKPGMKLSGVDKTQSVREEQEVAEVIEVWKKQVGRLRGVVAAMNTAHHESLKIPELAQNMAVTTAKNVPTAPKACVVCGLKRDERVSKVDYEVEDSFGDWWVEFWGHRQCANFWVEHEKELRQR</sequence>
<feature type="compositionally biased region" description="Basic and acidic residues" evidence="1">
    <location>
        <begin position="265"/>
        <end position="277"/>
    </location>
</feature>
<feature type="region of interest" description="Disordered" evidence="1">
    <location>
        <begin position="210"/>
        <end position="301"/>
    </location>
</feature>
<accession>A0AA40EI49</accession>
<dbReference type="Proteomes" id="UP001172159">
    <property type="component" value="Unassembled WGS sequence"/>
</dbReference>
<reference evidence="2" key="1">
    <citation type="submission" date="2023-06" db="EMBL/GenBank/DDBJ databases">
        <title>Genome-scale phylogeny and comparative genomics of the fungal order Sordariales.</title>
        <authorList>
            <consortium name="Lawrence Berkeley National Laboratory"/>
            <person name="Hensen N."/>
            <person name="Bonometti L."/>
            <person name="Westerberg I."/>
            <person name="Brannstrom I.O."/>
            <person name="Guillou S."/>
            <person name="Cros-Aarteil S."/>
            <person name="Calhoun S."/>
            <person name="Haridas S."/>
            <person name="Kuo A."/>
            <person name="Mondo S."/>
            <person name="Pangilinan J."/>
            <person name="Riley R."/>
            <person name="Labutti K."/>
            <person name="Andreopoulos B."/>
            <person name="Lipzen A."/>
            <person name="Chen C."/>
            <person name="Yanf M."/>
            <person name="Daum C."/>
            <person name="Ng V."/>
            <person name="Clum A."/>
            <person name="Steindorff A."/>
            <person name="Ohm R."/>
            <person name="Martin F."/>
            <person name="Silar P."/>
            <person name="Natvig D."/>
            <person name="Lalanne C."/>
            <person name="Gautier V."/>
            <person name="Ament-Velasquez S.L."/>
            <person name="Kruys A."/>
            <person name="Hutchinson M.I."/>
            <person name="Powell A.J."/>
            <person name="Barry K."/>
            <person name="Miller A.N."/>
            <person name="Grigoriev I.V."/>
            <person name="Debuchy R."/>
            <person name="Gladieux P."/>
            <person name="Thoren M.H."/>
            <person name="Johannesson H."/>
        </authorList>
    </citation>
    <scope>NUCLEOTIDE SEQUENCE</scope>
    <source>
        <strain evidence="2">CBS 540.89</strain>
    </source>
</reference>
<evidence type="ECO:0000256" key="1">
    <source>
        <dbReference type="SAM" id="MobiDB-lite"/>
    </source>
</evidence>
<feature type="compositionally biased region" description="Polar residues" evidence="1">
    <location>
        <begin position="288"/>
        <end position="297"/>
    </location>
</feature>
<organism evidence="2 3">
    <name type="scientific">Apiosordaria backusii</name>
    <dbReference type="NCBI Taxonomy" id="314023"/>
    <lineage>
        <taxon>Eukaryota</taxon>
        <taxon>Fungi</taxon>
        <taxon>Dikarya</taxon>
        <taxon>Ascomycota</taxon>
        <taxon>Pezizomycotina</taxon>
        <taxon>Sordariomycetes</taxon>
        <taxon>Sordariomycetidae</taxon>
        <taxon>Sordariales</taxon>
        <taxon>Lasiosphaeriaceae</taxon>
        <taxon>Apiosordaria</taxon>
    </lineage>
</organism>
<gene>
    <name evidence="2" type="ORF">B0T21DRAFT_156479</name>
</gene>